<keyword evidence="4" id="KW-1185">Reference proteome</keyword>
<accession>A0A4V1IWZ6</accession>
<feature type="region of interest" description="Disordered" evidence="1">
    <location>
        <begin position="337"/>
        <end position="367"/>
    </location>
</feature>
<feature type="compositionally biased region" description="Polar residues" evidence="1">
    <location>
        <begin position="340"/>
        <end position="353"/>
    </location>
</feature>
<organism evidence="3 4">
    <name type="scientific">Thamnocephalis sphaerospora</name>
    <dbReference type="NCBI Taxonomy" id="78915"/>
    <lineage>
        <taxon>Eukaryota</taxon>
        <taxon>Fungi</taxon>
        <taxon>Fungi incertae sedis</taxon>
        <taxon>Zoopagomycota</taxon>
        <taxon>Zoopagomycotina</taxon>
        <taxon>Zoopagomycetes</taxon>
        <taxon>Zoopagales</taxon>
        <taxon>Sigmoideomycetaceae</taxon>
        <taxon>Thamnocephalis</taxon>
    </lineage>
</organism>
<protein>
    <submittedName>
        <fullName evidence="3">Uncharacterized protein</fullName>
    </submittedName>
</protein>
<gene>
    <name evidence="3" type="ORF">THASP1DRAFT_28914</name>
</gene>
<dbReference type="Proteomes" id="UP000271241">
    <property type="component" value="Unassembled WGS sequence"/>
</dbReference>
<name>A0A4V1IWZ6_9FUNG</name>
<keyword evidence="2" id="KW-0472">Membrane</keyword>
<dbReference type="AlphaFoldDB" id="A0A4V1IWZ6"/>
<evidence type="ECO:0000256" key="1">
    <source>
        <dbReference type="SAM" id="MobiDB-lite"/>
    </source>
</evidence>
<dbReference type="EMBL" id="KZ992525">
    <property type="protein sequence ID" value="RKP09289.1"/>
    <property type="molecule type" value="Genomic_DNA"/>
</dbReference>
<evidence type="ECO:0000313" key="3">
    <source>
        <dbReference type="EMBL" id="RKP09289.1"/>
    </source>
</evidence>
<evidence type="ECO:0000313" key="4">
    <source>
        <dbReference type="Proteomes" id="UP000271241"/>
    </source>
</evidence>
<feature type="transmembrane region" description="Helical" evidence="2">
    <location>
        <begin position="289"/>
        <end position="311"/>
    </location>
</feature>
<sequence length="428" mass="46689">MQMSRLLRKIQARRPLRLALTALILLAGVAFATIQIIKAASAGKFHATKTEVRALPPPMVVFVSYVGPEGSVNANASLLLAHGAVMRLGSGASPFIEKYRLEKDFTYASNSPLTWRGDIQQPDVVVSDHYKVNVFRPEPTWWFMPLNRSAPAPTPSDTLLLGSIRFGISENSPSDIDTVVTPTFRSFMAIVADTSAFDAAQLEGKPFDLSHQSVTLIDISQEKVVLVNSQYTHVSSATGSEQFAQTVTFREVSGDDIGGNIFLSPANEAAEDDSGYFVTAEITFTAYTWLNAVGSIGGVFLLCITLIALLVGYPSFETHGIVQRCFEHQKPADVEKRNWHGNTSVSGFQSSSTPVPPMTAAQCRRSESRPHLDPYLVAHRESLLDVSVFAAAPRTDITPPAYSEYPARSMHPSAFDARWPNTQAKSPP</sequence>
<proteinExistence type="predicted"/>
<keyword evidence="2" id="KW-1133">Transmembrane helix</keyword>
<keyword evidence="2" id="KW-0812">Transmembrane</keyword>
<evidence type="ECO:0000256" key="2">
    <source>
        <dbReference type="SAM" id="Phobius"/>
    </source>
</evidence>
<reference evidence="4" key="1">
    <citation type="journal article" date="2018" name="Nat. Microbiol.">
        <title>Leveraging single-cell genomics to expand the fungal tree of life.</title>
        <authorList>
            <person name="Ahrendt S.R."/>
            <person name="Quandt C.A."/>
            <person name="Ciobanu D."/>
            <person name="Clum A."/>
            <person name="Salamov A."/>
            <person name="Andreopoulos B."/>
            <person name="Cheng J.F."/>
            <person name="Woyke T."/>
            <person name="Pelin A."/>
            <person name="Henrissat B."/>
            <person name="Reynolds N.K."/>
            <person name="Benny G.L."/>
            <person name="Smith M.E."/>
            <person name="James T.Y."/>
            <person name="Grigoriev I.V."/>
        </authorList>
    </citation>
    <scope>NUCLEOTIDE SEQUENCE [LARGE SCALE GENOMIC DNA]</scope>
    <source>
        <strain evidence="4">RSA 1356</strain>
    </source>
</reference>